<accession>A0A9D1MGE6</accession>
<evidence type="ECO:0000313" key="3">
    <source>
        <dbReference type="Proteomes" id="UP000824081"/>
    </source>
</evidence>
<dbReference type="HAMAP" id="MF_00386">
    <property type="entry name" value="UPF0161_YidD"/>
    <property type="match status" value="1"/>
</dbReference>
<proteinExistence type="inferred from homology"/>
<dbReference type="NCBIfam" id="TIGR00278">
    <property type="entry name" value="membrane protein insertion efficiency factor YidD"/>
    <property type="match status" value="1"/>
</dbReference>
<evidence type="ECO:0000256" key="1">
    <source>
        <dbReference type="ARBA" id="ARBA00023136"/>
    </source>
</evidence>
<gene>
    <name evidence="2" type="primary">yidD</name>
    <name evidence="2" type="ORF">IAC57_06160</name>
</gene>
<protein>
    <submittedName>
        <fullName evidence="2">Membrane protein insertion efficiency factor YidD</fullName>
    </submittedName>
</protein>
<feature type="non-terminal residue" evidence="2">
    <location>
        <position position="75"/>
    </location>
</feature>
<organism evidence="2 3">
    <name type="scientific">Candidatus Scatosoma pullistercoris</name>
    <dbReference type="NCBI Taxonomy" id="2840934"/>
    <lineage>
        <taxon>Bacteria</taxon>
        <taxon>Bacillati</taxon>
        <taxon>Bacillota</taxon>
        <taxon>Clostridia</taxon>
        <taxon>Candidatus Scatosoma</taxon>
    </lineage>
</organism>
<reference evidence="2" key="1">
    <citation type="submission" date="2020-10" db="EMBL/GenBank/DDBJ databases">
        <authorList>
            <person name="Gilroy R."/>
        </authorList>
    </citation>
    <scope>NUCLEOTIDE SEQUENCE</scope>
    <source>
        <strain evidence="2">11687</strain>
    </source>
</reference>
<comment type="caution">
    <text evidence="2">The sequence shown here is derived from an EMBL/GenBank/DDBJ whole genome shotgun (WGS) entry which is preliminary data.</text>
</comment>
<keyword evidence="1" id="KW-0472">Membrane</keyword>
<dbReference type="Proteomes" id="UP000824081">
    <property type="component" value="Unassembled WGS sequence"/>
</dbReference>
<dbReference type="EMBL" id="DVMZ01000170">
    <property type="protein sequence ID" value="HIU59669.1"/>
    <property type="molecule type" value="Genomic_DNA"/>
</dbReference>
<dbReference type="AlphaFoldDB" id="A0A9D1MGE6"/>
<dbReference type="PANTHER" id="PTHR33383">
    <property type="entry name" value="MEMBRANE PROTEIN INSERTION EFFICIENCY FACTOR-RELATED"/>
    <property type="match status" value="1"/>
</dbReference>
<dbReference type="InterPro" id="IPR002696">
    <property type="entry name" value="Membr_insert_effic_factor_YidD"/>
</dbReference>
<evidence type="ECO:0000313" key="2">
    <source>
        <dbReference type="EMBL" id="HIU59669.1"/>
    </source>
</evidence>
<reference evidence="2" key="2">
    <citation type="journal article" date="2021" name="PeerJ">
        <title>Extensive microbial diversity within the chicken gut microbiome revealed by metagenomics and culture.</title>
        <authorList>
            <person name="Gilroy R."/>
            <person name="Ravi A."/>
            <person name="Getino M."/>
            <person name="Pursley I."/>
            <person name="Horton D.L."/>
            <person name="Alikhan N.F."/>
            <person name="Baker D."/>
            <person name="Gharbi K."/>
            <person name="Hall N."/>
            <person name="Watson M."/>
            <person name="Adriaenssens E.M."/>
            <person name="Foster-Nyarko E."/>
            <person name="Jarju S."/>
            <person name="Secka A."/>
            <person name="Antonio M."/>
            <person name="Oren A."/>
            <person name="Chaudhuri R.R."/>
            <person name="La Ragione R."/>
            <person name="Hildebrand F."/>
            <person name="Pallen M.J."/>
        </authorList>
    </citation>
    <scope>NUCLEOTIDE SEQUENCE</scope>
    <source>
        <strain evidence="2">11687</strain>
    </source>
</reference>
<dbReference type="PANTHER" id="PTHR33383:SF1">
    <property type="entry name" value="MEMBRANE PROTEIN INSERTION EFFICIENCY FACTOR-RELATED"/>
    <property type="match status" value="1"/>
</dbReference>
<dbReference type="SMART" id="SM01234">
    <property type="entry name" value="Haemolytic"/>
    <property type="match status" value="1"/>
</dbReference>
<name>A0A9D1MGE6_9FIRM</name>
<dbReference type="Pfam" id="PF01809">
    <property type="entry name" value="YidD"/>
    <property type="match status" value="1"/>
</dbReference>
<sequence>MKMLCMRLILLYQKYLSRHTCMYRPTCSQYTLECINNHGVIVGILLGMWRILRCNPFSRGGYDPAPEPFFKKKWV</sequence>